<dbReference type="InterPro" id="IPR036047">
    <property type="entry name" value="F-box-like_dom_sf"/>
</dbReference>
<feature type="domain" description="F-box" evidence="1">
    <location>
        <begin position="16"/>
        <end position="62"/>
    </location>
</feature>
<evidence type="ECO:0000313" key="2">
    <source>
        <dbReference type="EMBL" id="JAA56720.1"/>
    </source>
</evidence>
<dbReference type="EMBL" id="GACK01008314">
    <property type="protein sequence ID" value="JAA56720.1"/>
    <property type="molecule type" value="mRNA"/>
</dbReference>
<dbReference type="PROSITE" id="PS50181">
    <property type="entry name" value="FBOX"/>
    <property type="match status" value="1"/>
</dbReference>
<evidence type="ECO:0000259" key="1">
    <source>
        <dbReference type="PROSITE" id="PS50181"/>
    </source>
</evidence>
<reference evidence="2" key="1">
    <citation type="submission" date="2012-11" db="EMBL/GenBank/DDBJ databases">
        <authorList>
            <person name="Lucero-Rivera Y.E."/>
            <person name="Tovar-Ramirez D."/>
        </authorList>
    </citation>
    <scope>NUCLEOTIDE SEQUENCE</scope>
    <source>
        <tissue evidence="2">Salivary gland</tissue>
    </source>
</reference>
<dbReference type="InterPro" id="IPR001810">
    <property type="entry name" value="F-box_dom"/>
</dbReference>
<name>L7LY56_RHIPC</name>
<reference evidence="2" key="2">
    <citation type="journal article" date="2015" name="J. Proteomics">
        <title>Sexual differences in the sialomes of the zebra tick, Rhipicephalus pulchellus.</title>
        <authorList>
            <person name="Tan A.W."/>
            <person name="Francischetti I.M."/>
            <person name="Slovak M."/>
            <person name="Kini R.M."/>
            <person name="Ribeiro J.M."/>
        </authorList>
    </citation>
    <scope>NUCLEOTIDE SEQUENCE</scope>
    <source>
        <tissue evidence="2">Salivary gland</tissue>
    </source>
</reference>
<dbReference type="Gene3D" id="3.80.10.10">
    <property type="entry name" value="Ribonuclease Inhibitor"/>
    <property type="match status" value="2"/>
</dbReference>
<dbReference type="AlphaFoldDB" id="L7LY56"/>
<dbReference type="SUPFAM" id="SSF81383">
    <property type="entry name" value="F-box domain"/>
    <property type="match status" value="1"/>
</dbReference>
<dbReference type="SUPFAM" id="SSF52047">
    <property type="entry name" value="RNI-like"/>
    <property type="match status" value="1"/>
</dbReference>
<protein>
    <recommendedName>
        <fullName evidence="1">F-box domain-containing protein</fullName>
    </recommendedName>
</protein>
<proteinExistence type="evidence at transcript level"/>
<accession>L7LY56</accession>
<dbReference type="InterPro" id="IPR032675">
    <property type="entry name" value="LRR_dom_sf"/>
</dbReference>
<sequence length="658" mass="73692">MSLSAAASQPTMHAHADFLALLPPEVWTKVFLLLDIDSLVNMSQAAPELKSFALSPTILRSVTFDPEADERAVGMFVGATREELDDQNQVKDVPVAANVQELRFSSCLLLSSAVILDCIQHCDNLRQLYCVNCVVEPAELFVLLSTKLTRVTKLEWSLHDEEHYVSRLDTKDIALIGTYSTTEGPKVVTMYVETSMTEKTELLLDQFLPRCGMLRHLHIHAVVKGHPRASSMATSQRVFVSRALVTLRATCGTTDTATFRSSCEMDLSIKVESRIHQRHELHGTFSPQSKIQYNVDLRPKASASNVRRLAEVAKEGKDLRGFQQVTVYFDADSQPASLFAEAAGKPECWNDTTRLTLVLRHSTEFRASPTAHRDYDKPMRRFFKACVSQITELNLSAFHFAMGYNGCDVVASALPNLRALAIPPCAANYADSLESLAGGCAWLEHLDIRSSTYKTSASSCEECQLPLDITKRNIELLHEKTRLRRLSIDETANIKNMEFLLECRVGQLRLGLCDEELAQCPTELCRLLAANPRLSCLTLLARKVTLSSCFAAALSEMQSLRHLCVLTMASHKHPMAEQFFFALEDRLPRLRTGHVHYVCAHKMQSRSWIRQRRPSGGSESGVGTFRTKQGLYLCNKPCLGRLCCIDSFIGLMRPRNRF</sequence>
<organism evidence="2">
    <name type="scientific">Rhipicephalus pulchellus</name>
    <name type="common">Yellow backed tick</name>
    <name type="synonym">Dermacentor pulchellus</name>
    <dbReference type="NCBI Taxonomy" id="72859"/>
    <lineage>
        <taxon>Eukaryota</taxon>
        <taxon>Metazoa</taxon>
        <taxon>Ecdysozoa</taxon>
        <taxon>Arthropoda</taxon>
        <taxon>Chelicerata</taxon>
        <taxon>Arachnida</taxon>
        <taxon>Acari</taxon>
        <taxon>Parasitiformes</taxon>
        <taxon>Ixodida</taxon>
        <taxon>Ixodoidea</taxon>
        <taxon>Ixodidae</taxon>
        <taxon>Rhipicephalinae</taxon>
        <taxon>Rhipicephalus</taxon>
        <taxon>Rhipicephalus</taxon>
    </lineage>
</organism>